<comment type="similarity">
    <text evidence="1">Belongs to the DEFL family.</text>
</comment>
<protein>
    <recommendedName>
        <fullName evidence="9">Knottin scorpion toxin-like domain-containing protein</fullName>
    </recommendedName>
</protein>
<evidence type="ECO:0000313" key="8">
    <source>
        <dbReference type="Proteomes" id="UP000000226"/>
    </source>
</evidence>
<keyword evidence="3" id="KW-0295">Fungicide</keyword>
<keyword evidence="8" id="KW-1185">Reference proteome</keyword>
<gene>
    <name evidence="7" type="ORF">PHAVU_011G186100g</name>
</gene>
<keyword evidence="2" id="KW-0929">Antimicrobial</keyword>
<feature type="signal peptide" evidence="6">
    <location>
        <begin position="1"/>
        <end position="15"/>
    </location>
</feature>
<evidence type="ECO:0000256" key="4">
    <source>
        <dbReference type="ARBA" id="ARBA00022821"/>
    </source>
</evidence>
<evidence type="ECO:0000256" key="2">
    <source>
        <dbReference type="ARBA" id="ARBA00022529"/>
    </source>
</evidence>
<organism evidence="7 8">
    <name type="scientific">Phaseolus vulgaris</name>
    <name type="common">Kidney bean</name>
    <name type="synonym">French bean</name>
    <dbReference type="NCBI Taxonomy" id="3885"/>
    <lineage>
        <taxon>Eukaryota</taxon>
        <taxon>Viridiplantae</taxon>
        <taxon>Streptophyta</taxon>
        <taxon>Embryophyta</taxon>
        <taxon>Tracheophyta</taxon>
        <taxon>Spermatophyta</taxon>
        <taxon>Magnoliopsida</taxon>
        <taxon>eudicotyledons</taxon>
        <taxon>Gunneridae</taxon>
        <taxon>Pentapetalae</taxon>
        <taxon>rosids</taxon>
        <taxon>fabids</taxon>
        <taxon>Fabales</taxon>
        <taxon>Fabaceae</taxon>
        <taxon>Papilionoideae</taxon>
        <taxon>50 kb inversion clade</taxon>
        <taxon>NPAAA clade</taxon>
        <taxon>indigoferoid/millettioid clade</taxon>
        <taxon>Phaseoleae</taxon>
        <taxon>Phaseolus</taxon>
    </lineage>
</organism>
<dbReference type="Proteomes" id="UP000000226">
    <property type="component" value="Chromosome 11"/>
</dbReference>
<keyword evidence="6" id="KW-0732">Signal</keyword>
<keyword evidence="5" id="KW-1015">Disulfide bond</keyword>
<evidence type="ECO:0000256" key="5">
    <source>
        <dbReference type="ARBA" id="ARBA00023157"/>
    </source>
</evidence>
<reference evidence="8" key="1">
    <citation type="journal article" date="2014" name="Nat. Genet.">
        <title>A reference genome for common bean and genome-wide analysis of dual domestications.</title>
        <authorList>
            <person name="Schmutz J."/>
            <person name="McClean P.E."/>
            <person name="Mamidi S."/>
            <person name="Wu G.A."/>
            <person name="Cannon S.B."/>
            <person name="Grimwood J."/>
            <person name="Jenkins J."/>
            <person name="Shu S."/>
            <person name="Song Q."/>
            <person name="Chavarro C."/>
            <person name="Torres-Torres M."/>
            <person name="Geffroy V."/>
            <person name="Moghaddam S.M."/>
            <person name="Gao D."/>
            <person name="Abernathy B."/>
            <person name="Barry K."/>
            <person name="Blair M."/>
            <person name="Brick M.A."/>
            <person name="Chovatia M."/>
            <person name="Gepts P."/>
            <person name="Goodstein D.M."/>
            <person name="Gonzales M."/>
            <person name="Hellsten U."/>
            <person name="Hyten D.L."/>
            <person name="Jia G."/>
            <person name="Kelly J.D."/>
            <person name="Kudrna D."/>
            <person name="Lee R."/>
            <person name="Richard M.M."/>
            <person name="Miklas P.N."/>
            <person name="Osorno J.M."/>
            <person name="Rodrigues J."/>
            <person name="Thareau V."/>
            <person name="Urrea C.A."/>
            <person name="Wang M."/>
            <person name="Yu Y."/>
            <person name="Zhang M."/>
            <person name="Wing R.A."/>
            <person name="Cregan P.B."/>
            <person name="Rokhsar D.S."/>
            <person name="Jackson S.A."/>
        </authorList>
    </citation>
    <scope>NUCLEOTIDE SEQUENCE [LARGE SCALE GENOMIC DNA]</scope>
    <source>
        <strain evidence="8">cv. G19833</strain>
    </source>
</reference>
<dbReference type="Pfam" id="PF07333">
    <property type="entry name" value="SLR1-BP"/>
    <property type="match status" value="1"/>
</dbReference>
<dbReference type="EMBL" id="CM002298">
    <property type="protein sequence ID" value="ESW05515.1"/>
    <property type="molecule type" value="Genomic_DNA"/>
</dbReference>
<evidence type="ECO:0000256" key="3">
    <source>
        <dbReference type="ARBA" id="ARBA00022577"/>
    </source>
</evidence>
<sequence>MKSISLIVMIVLVASIEIEKEGAMKVVEGKTCREVLYPKGCVVSKCMSDCSSKHEGKHGVGKCDFTGACFCSYLCT</sequence>
<keyword evidence="4" id="KW-0611">Plant defense</keyword>
<evidence type="ECO:0008006" key="9">
    <source>
        <dbReference type="Google" id="ProtNLM"/>
    </source>
</evidence>
<proteinExistence type="inferred from homology"/>
<dbReference type="GO" id="GO:0031640">
    <property type="term" value="P:killing of cells of another organism"/>
    <property type="evidence" value="ECO:0007669"/>
    <property type="project" value="UniProtKB-KW"/>
</dbReference>
<dbReference type="InterPro" id="IPR010851">
    <property type="entry name" value="DEFL"/>
</dbReference>
<feature type="chain" id="PRO_5013017335" description="Knottin scorpion toxin-like domain-containing protein" evidence="6">
    <location>
        <begin position="16"/>
        <end position="76"/>
    </location>
</feature>
<dbReference type="Gramene" id="ESW05515">
    <property type="protein sequence ID" value="ESW05515"/>
    <property type="gene ID" value="PHAVU_011G186100g"/>
</dbReference>
<evidence type="ECO:0000256" key="1">
    <source>
        <dbReference type="ARBA" id="ARBA00006722"/>
    </source>
</evidence>
<accession>V7AJS4</accession>
<dbReference type="AlphaFoldDB" id="V7AJS4"/>
<dbReference type="SMR" id="V7AJS4"/>
<dbReference type="PANTHER" id="PTHR33830:SF3">
    <property type="entry name" value="DEFENSIN-LIKE PROTEIN 127-RELATED"/>
    <property type="match status" value="1"/>
</dbReference>
<dbReference type="OrthoDB" id="10494850at2759"/>
<evidence type="ECO:0000256" key="6">
    <source>
        <dbReference type="SAM" id="SignalP"/>
    </source>
</evidence>
<dbReference type="PANTHER" id="PTHR33830">
    <property type="entry name" value="DEFENSIN-LIKE PROTEIN 184-RELATED"/>
    <property type="match status" value="1"/>
</dbReference>
<evidence type="ECO:0000313" key="7">
    <source>
        <dbReference type="EMBL" id="ESW05515.1"/>
    </source>
</evidence>
<name>V7AJS4_PHAVU</name>
<dbReference type="GO" id="GO:0050832">
    <property type="term" value="P:defense response to fungus"/>
    <property type="evidence" value="ECO:0007669"/>
    <property type="project" value="UniProtKB-KW"/>
</dbReference>